<sequence>MRLLLLLSLLAVPGYAWFDTVPDWLDKESQQLVRDLNGGIGQSQNPNFINAEYEDGVMIMHYRQLDSHRLGAFGAVVENHSQETVNSFCSSSYYRKRLELGMVYRHQYQSSSGETVQETRIDRYSCLQAQRF</sequence>
<feature type="chain" id="PRO_5011672855" evidence="1">
    <location>
        <begin position="19"/>
        <end position="132"/>
    </location>
</feature>
<dbReference type="Proteomes" id="UP000199527">
    <property type="component" value="Unassembled WGS sequence"/>
</dbReference>
<dbReference type="RefSeq" id="WP_090368296.1">
    <property type="nucleotide sequence ID" value="NZ_FNEM01000025.1"/>
</dbReference>
<organism evidence="2 3">
    <name type="scientific">Ferrimonas sediminum</name>
    <dbReference type="NCBI Taxonomy" id="718193"/>
    <lineage>
        <taxon>Bacteria</taxon>
        <taxon>Pseudomonadati</taxon>
        <taxon>Pseudomonadota</taxon>
        <taxon>Gammaproteobacteria</taxon>
        <taxon>Alteromonadales</taxon>
        <taxon>Ferrimonadaceae</taxon>
        <taxon>Ferrimonas</taxon>
    </lineage>
</organism>
<keyword evidence="1" id="KW-0732">Signal</keyword>
<dbReference type="AlphaFoldDB" id="A0A1G9AWV2"/>
<evidence type="ECO:0000256" key="1">
    <source>
        <dbReference type="SAM" id="SignalP"/>
    </source>
</evidence>
<protein>
    <submittedName>
        <fullName evidence="2">Uncharacterized protein</fullName>
    </submittedName>
</protein>
<name>A0A1G9AWV2_9GAMM</name>
<evidence type="ECO:0000313" key="3">
    <source>
        <dbReference type="Proteomes" id="UP000199527"/>
    </source>
</evidence>
<keyword evidence="3" id="KW-1185">Reference proteome</keyword>
<proteinExistence type="predicted"/>
<dbReference type="OrthoDB" id="6402044at2"/>
<gene>
    <name evidence="2" type="ORF">SAMN04488540_12545</name>
</gene>
<dbReference type="EMBL" id="FNEM01000025">
    <property type="protein sequence ID" value="SDK31713.1"/>
    <property type="molecule type" value="Genomic_DNA"/>
</dbReference>
<reference evidence="3" key="1">
    <citation type="submission" date="2016-10" db="EMBL/GenBank/DDBJ databases">
        <authorList>
            <person name="Varghese N."/>
            <person name="Submissions S."/>
        </authorList>
    </citation>
    <scope>NUCLEOTIDE SEQUENCE [LARGE SCALE GENOMIC DNA]</scope>
    <source>
        <strain evidence="3">DSM 23317</strain>
    </source>
</reference>
<evidence type="ECO:0000313" key="2">
    <source>
        <dbReference type="EMBL" id="SDK31713.1"/>
    </source>
</evidence>
<accession>A0A1G9AWV2</accession>
<feature type="signal peptide" evidence="1">
    <location>
        <begin position="1"/>
        <end position="18"/>
    </location>
</feature>